<dbReference type="CDD" id="cd02205">
    <property type="entry name" value="CBS_pair_SF"/>
    <property type="match status" value="1"/>
</dbReference>
<dbReference type="HAMAP" id="MF_02250">
    <property type="entry name" value="GMPR_GuaB1"/>
    <property type="match status" value="1"/>
</dbReference>
<reference evidence="12" key="1">
    <citation type="submission" date="2017-02" db="EMBL/GenBank/DDBJ databases">
        <authorList>
            <person name="Dridi B."/>
        </authorList>
    </citation>
    <scope>NUCLEOTIDE SEQUENCE [LARGE SCALE GENOMIC DNA]</scope>
    <source>
        <strain evidence="12">B Co 03.10</strain>
    </source>
</reference>
<dbReference type="Proteomes" id="UP000196581">
    <property type="component" value="Unassembled WGS sequence"/>
</dbReference>
<evidence type="ECO:0000256" key="8">
    <source>
        <dbReference type="PIRSR" id="PIRSR000130-4"/>
    </source>
</evidence>
<evidence type="ECO:0000256" key="9">
    <source>
        <dbReference type="PROSITE-ProRule" id="PRU00703"/>
    </source>
</evidence>
<feature type="binding site" description="in other chain" evidence="8">
    <location>
        <position position="331"/>
    </location>
    <ligand>
        <name>K(+)</name>
        <dbReference type="ChEBI" id="CHEBI:29103"/>
        <note>ligand shared between two tetrameric partners</note>
    </ligand>
</feature>
<sequence length="507" mass="53240">MRFITESPRHDLTYSDVFLVPSRSAAASRFDVSLGSADGTGTTIPVVAANMTAVSGRRMAETMARRGGLAVLPQDIPLDAASETIGWVKDRHPLLETPIRMGPDDTVLEALHLVHRRAHGAVAVVADDRRLLGVVTADQLDAVDRFTRMSELLDEDVHTVDVADLASRADTVASAAEAPAGPAGTDRVALPSRALLADLYEEFARQRSTFVPVLDDGRLIGALTPQSLLRTSIYSPALDADGRLRIAAAVGVNGDARGRAEALVEAGADVLVLDTAHGHQEKMIDVLESVSSAGLDVPIVAGNVVTAEGVEDLVEAGASIVKVGVGPGAMCTTRMMTAVGRPQFSAVLDTAQKARELGAHVWADGGVRYPRDVALALAAGASQVMVGSWFAGTYESPGDLLVDSDGKAYKESFGMASARAVAARTRTESAFDRARKGLFEEGISSGRMPVDPQRPGIEDLLDEITSGVRSSCTYAGARTLEEFSEKAVVGVQSAAGYEEGRPVAGGW</sequence>
<comment type="pathway">
    <text evidence="6">Purine metabolism; IMP biosynthesis via salvage pathway.</text>
</comment>
<comment type="catalytic activity">
    <reaction evidence="6">
        <text>IMP + NH4(+) + NADP(+) = GMP + NADPH + 2 H(+)</text>
        <dbReference type="Rhea" id="RHEA:17185"/>
        <dbReference type="ChEBI" id="CHEBI:15378"/>
        <dbReference type="ChEBI" id="CHEBI:28938"/>
        <dbReference type="ChEBI" id="CHEBI:57783"/>
        <dbReference type="ChEBI" id="CHEBI:58053"/>
        <dbReference type="ChEBI" id="CHEBI:58115"/>
        <dbReference type="ChEBI" id="CHEBI:58349"/>
        <dbReference type="EC" id="1.7.1.7"/>
    </reaction>
</comment>
<protein>
    <recommendedName>
        <fullName evidence="6">GMP reductase</fullName>
        <ecNumber evidence="6">1.7.1.7</ecNumber>
    </recommendedName>
    <alternativeName>
        <fullName evidence="6">Guanosine 5'-monophosphate reductase</fullName>
        <shortName evidence="6">GMPR</shortName>
    </alternativeName>
</protein>
<feature type="active site" description="Thioimidate intermediate" evidence="6">
    <location>
        <position position="331"/>
    </location>
</feature>
<evidence type="ECO:0000256" key="7">
    <source>
        <dbReference type="PIRSR" id="PIRSR000130-3"/>
    </source>
</evidence>
<proteinExistence type="inferred from homology"/>
<keyword evidence="3 6" id="KW-0521">NADP</keyword>
<keyword evidence="12" id="KW-1185">Reference proteome</keyword>
<keyword evidence="4 6" id="KW-0560">Oxidoreductase</keyword>
<dbReference type="AlphaFoldDB" id="A0A1X6XLT7"/>
<dbReference type="PANTHER" id="PTHR43170">
    <property type="entry name" value="GMP REDUCTASE"/>
    <property type="match status" value="1"/>
</dbReference>
<dbReference type="InterPro" id="IPR001093">
    <property type="entry name" value="IMP_DH_GMPRt"/>
</dbReference>
<feature type="domain" description="CBS" evidence="10">
    <location>
        <begin position="183"/>
        <end position="238"/>
    </location>
</feature>
<dbReference type="SUPFAM" id="SSF54631">
    <property type="entry name" value="CBS-domain pair"/>
    <property type="match status" value="1"/>
</dbReference>
<comment type="cofactor">
    <cofactor evidence="6">
        <name>a monovalent cation</name>
        <dbReference type="ChEBI" id="CHEBI:60242"/>
    </cofactor>
</comment>
<dbReference type="InterPro" id="IPR005991">
    <property type="entry name" value="GUAB1"/>
</dbReference>
<feature type="binding site" description="in other chain" evidence="8">
    <location>
        <position position="328"/>
    </location>
    <ligand>
        <name>K(+)</name>
        <dbReference type="ChEBI" id="CHEBI:29103"/>
        <note>ligand shared between two tetrameric partners</note>
    </ligand>
</feature>
<keyword evidence="5 9" id="KW-0129">CBS domain</keyword>
<evidence type="ECO:0000256" key="1">
    <source>
        <dbReference type="ARBA" id="ARBA00022726"/>
    </source>
</evidence>
<evidence type="ECO:0000256" key="6">
    <source>
        <dbReference type="HAMAP-Rule" id="MF_02250"/>
    </source>
</evidence>
<name>A0A1X6XLT7_9MICO</name>
<dbReference type="SMART" id="SM01240">
    <property type="entry name" value="IMPDH"/>
    <property type="match status" value="1"/>
</dbReference>
<dbReference type="InterPro" id="IPR005990">
    <property type="entry name" value="IMP_DH"/>
</dbReference>
<keyword evidence="1 6" id="KW-0660">Purine salvage</keyword>
<keyword evidence="2" id="KW-0677">Repeat</keyword>
<dbReference type="InterPro" id="IPR050139">
    <property type="entry name" value="GMP_reductase"/>
</dbReference>
<dbReference type="GO" id="GO:0006166">
    <property type="term" value="P:purine ribonucleoside salvage"/>
    <property type="evidence" value="ECO:0007669"/>
    <property type="project" value="UniProtKB-KW"/>
</dbReference>
<dbReference type="RefSeq" id="WP_087008660.1">
    <property type="nucleotide sequence ID" value="NZ_FWFF01000019.1"/>
</dbReference>
<comment type="similarity">
    <text evidence="6">Belongs to the IMPDH/GMPR family. GuaB1 subfamily.</text>
</comment>
<evidence type="ECO:0000313" key="12">
    <source>
        <dbReference type="Proteomes" id="UP000196581"/>
    </source>
</evidence>
<feature type="binding site" description="in other chain" evidence="8">
    <location>
        <position position="326"/>
    </location>
    <ligand>
        <name>K(+)</name>
        <dbReference type="ChEBI" id="CHEBI:29103"/>
        <note>ligand shared between two tetrameric partners</note>
    </ligand>
</feature>
<dbReference type="InterPro" id="IPR013785">
    <property type="entry name" value="Aldolase_TIM"/>
</dbReference>
<evidence type="ECO:0000313" key="11">
    <source>
        <dbReference type="EMBL" id="SLN00241.1"/>
    </source>
</evidence>
<feature type="domain" description="CBS" evidence="10">
    <location>
        <begin position="94"/>
        <end position="155"/>
    </location>
</feature>
<dbReference type="PANTHER" id="PTHR43170:SF5">
    <property type="entry name" value="GMP REDUCTASE"/>
    <property type="match status" value="1"/>
</dbReference>
<feature type="binding site" evidence="7">
    <location>
        <begin position="324"/>
        <end position="326"/>
    </location>
    <ligand>
        <name>NAD(+)</name>
        <dbReference type="ChEBI" id="CHEBI:57540"/>
    </ligand>
</feature>
<dbReference type="CDD" id="cd00381">
    <property type="entry name" value="IMPDH"/>
    <property type="match status" value="1"/>
</dbReference>
<gene>
    <name evidence="6" type="primary">guaB1</name>
    <name evidence="11" type="ORF">FM105_12450</name>
</gene>
<dbReference type="PROSITE" id="PS51371">
    <property type="entry name" value="CBS"/>
    <property type="match status" value="2"/>
</dbReference>
<evidence type="ECO:0000256" key="3">
    <source>
        <dbReference type="ARBA" id="ARBA00022857"/>
    </source>
</evidence>
<dbReference type="SUPFAM" id="SSF51412">
    <property type="entry name" value="Inosine monophosphate dehydrogenase (IMPDH)"/>
    <property type="match status" value="1"/>
</dbReference>
<keyword evidence="8" id="KW-0630">Potassium</keyword>
<organism evidence="11 12">
    <name type="scientific">Brevibacterium yomogidense</name>
    <dbReference type="NCBI Taxonomy" id="946573"/>
    <lineage>
        <taxon>Bacteria</taxon>
        <taxon>Bacillati</taxon>
        <taxon>Actinomycetota</taxon>
        <taxon>Actinomycetes</taxon>
        <taxon>Micrococcales</taxon>
        <taxon>Brevibacteriaceae</taxon>
        <taxon>Brevibacterium</taxon>
    </lineage>
</organism>
<evidence type="ECO:0000256" key="4">
    <source>
        <dbReference type="ARBA" id="ARBA00023002"/>
    </source>
</evidence>
<dbReference type="NCBIfam" id="NF005869">
    <property type="entry name" value="PRK07807.1"/>
    <property type="match status" value="1"/>
</dbReference>
<evidence type="ECO:0000256" key="2">
    <source>
        <dbReference type="ARBA" id="ARBA00022737"/>
    </source>
</evidence>
<evidence type="ECO:0000256" key="5">
    <source>
        <dbReference type="ARBA" id="ARBA00023122"/>
    </source>
</evidence>
<comment type="function">
    <text evidence="6">Involved in the purine-salvage pathway. Catalyzes the NADPH-dependent conversion of GMP to IMP.</text>
</comment>
<dbReference type="Pfam" id="PF00478">
    <property type="entry name" value="IMPDH"/>
    <property type="match status" value="1"/>
</dbReference>
<evidence type="ECO:0000259" key="10">
    <source>
        <dbReference type="PROSITE" id="PS51371"/>
    </source>
</evidence>
<feature type="binding site" evidence="6">
    <location>
        <begin position="274"/>
        <end position="276"/>
    </location>
    <ligand>
        <name>NADP(+)</name>
        <dbReference type="ChEBI" id="CHEBI:58349"/>
    </ligand>
</feature>
<feature type="binding site" evidence="7">
    <location>
        <begin position="274"/>
        <end position="276"/>
    </location>
    <ligand>
        <name>NAD(+)</name>
        <dbReference type="ChEBI" id="CHEBI:57540"/>
    </ligand>
</feature>
<dbReference type="GO" id="GO:0032264">
    <property type="term" value="P:IMP salvage"/>
    <property type="evidence" value="ECO:0007669"/>
    <property type="project" value="UniProtKB-UniRule"/>
</dbReference>
<feature type="binding site" evidence="6">
    <location>
        <begin position="324"/>
        <end position="326"/>
    </location>
    <ligand>
        <name>NADP(+)</name>
        <dbReference type="ChEBI" id="CHEBI:58349"/>
    </ligand>
</feature>
<dbReference type="EMBL" id="FWFF01000019">
    <property type="protein sequence ID" value="SLN00241.1"/>
    <property type="molecule type" value="Genomic_DNA"/>
</dbReference>
<dbReference type="InterPro" id="IPR046342">
    <property type="entry name" value="CBS_dom_sf"/>
</dbReference>
<dbReference type="FunFam" id="3.20.20.70:FF:000424">
    <property type="entry name" value="Inosine-5'-monophosphate dehydrogenase 2"/>
    <property type="match status" value="1"/>
</dbReference>
<dbReference type="GO" id="GO:0005829">
    <property type="term" value="C:cytosol"/>
    <property type="evidence" value="ECO:0007669"/>
    <property type="project" value="TreeGrafter"/>
</dbReference>
<dbReference type="Pfam" id="PF00571">
    <property type="entry name" value="CBS"/>
    <property type="match status" value="1"/>
</dbReference>
<dbReference type="GO" id="GO:0003920">
    <property type="term" value="F:GMP reductase activity"/>
    <property type="evidence" value="ECO:0007669"/>
    <property type="project" value="UniProtKB-UniRule"/>
</dbReference>
<dbReference type="GO" id="GO:0003938">
    <property type="term" value="F:IMP dehydrogenase activity"/>
    <property type="evidence" value="ECO:0007669"/>
    <property type="project" value="InterPro"/>
</dbReference>
<dbReference type="EC" id="1.7.1.7" evidence="6"/>
<keyword evidence="7" id="KW-0520">NAD</keyword>
<dbReference type="InterPro" id="IPR000644">
    <property type="entry name" value="CBS_dom"/>
</dbReference>
<accession>A0A1X6XLT7</accession>
<dbReference type="PIRSF" id="PIRSF000130">
    <property type="entry name" value="IMPDH"/>
    <property type="match status" value="1"/>
</dbReference>
<dbReference type="Gene3D" id="3.20.20.70">
    <property type="entry name" value="Aldolase class I"/>
    <property type="match status" value="1"/>
</dbReference>